<feature type="compositionally biased region" description="Polar residues" evidence="16">
    <location>
        <begin position="67"/>
        <end position="104"/>
    </location>
</feature>
<evidence type="ECO:0000256" key="4">
    <source>
        <dbReference type="ARBA" id="ARBA00005813"/>
    </source>
</evidence>
<evidence type="ECO:0000256" key="3">
    <source>
        <dbReference type="ARBA" id="ARBA00004544"/>
    </source>
</evidence>
<dbReference type="FunFam" id="2.10.110.10:FF:000009">
    <property type="entry name" value="Paxillin isoform 1"/>
    <property type="match status" value="1"/>
</dbReference>
<keyword evidence="13" id="KW-0206">Cytoskeleton</keyword>
<evidence type="ECO:0000256" key="15">
    <source>
        <dbReference type="PROSITE-ProRule" id="PRU00125"/>
    </source>
</evidence>
<keyword evidence="6" id="KW-0597">Phosphoprotein</keyword>
<accession>A0A8C9GEQ8</accession>
<dbReference type="Ensembl" id="ENSPTET00000001548.1">
    <property type="protein sequence ID" value="ENSPTEP00000001067.1"/>
    <property type="gene ID" value="ENSPTEG00000001136.1"/>
</dbReference>
<keyword evidence="12 15" id="KW-0440">LIM domain</keyword>
<keyword evidence="10" id="KW-0130">Cell adhesion</keyword>
<keyword evidence="8" id="KW-0677">Repeat</keyword>
<proteinExistence type="inferred from homology"/>
<comment type="similarity">
    <text evidence="4">Belongs to the paxillin family.</text>
</comment>
<feature type="region of interest" description="Disordered" evidence="16">
    <location>
        <begin position="290"/>
        <end position="333"/>
    </location>
</feature>
<dbReference type="CDD" id="cd09407">
    <property type="entry name" value="LIM2_Paxillin"/>
    <property type="match status" value="1"/>
</dbReference>
<evidence type="ECO:0000256" key="5">
    <source>
        <dbReference type="ARBA" id="ARBA00022490"/>
    </source>
</evidence>
<evidence type="ECO:0000256" key="9">
    <source>
        <dbReference type="ARBA" id="ARBA00022833"/>
    </source>
</evidence>
<dbReference type="CDD" id="cd09411">
    <property type="entry name" value="LIM4_Paxillin"/>
    <property type="match status" value="1"/>
</dbReference>
<dbReference type="PROSITE" id="PS50023">
    <property type="entry name" value="LIM_DOMAIN_2"/>
    <property type="match status" value="4"/>
</dbReference>
<dbReference type="PROSITE" id="PS00478">
    <property type="entry name" value="LIM_DOMAIN_1"/>
    <property type="match status" value="3"/>
</dbReference>
<feature type="domain" description="LIM zinc-binding" evidence="17">
    <location>
        <begin position="414"/>
        <end position="471"/>
    </location>
</feature>
<evidence type="ECO:0000256" key="13">
    <source>
        <dbReference type="ARBA" id="ARBA00023212"/>
    </source>
</evidence>
<dbReference type="FunFam" id="2.10.110.10:FF:000008">
    <property type="entry name" value="Paxillin isoform 1"/>
    <property type="match status" value="1"/>
</dbReference>
<feature type="region of interest" description="Disordered" evidence="16">
    <location>
        <begin position="154"/>
        <end position="211"/>
    </location>
</feature>
<dbReference type="GO" id="GO:0046872">
    <property type="term" value="F:metal ion binding"/>
    <property type="evidence" value="ECO:0007669"/>
    <property type="project" value="UniProtKB-KW"/>
</dbReference>
<protein>
    <recommendedName>
        <fullName evidence="14">Paxillin</fullName>
    </recommendedName>
</protein>
<dbReference type="CDD" id="cd09338">
    <property type="entry name" value="LIM3_Paxillin_like"/>
    <property type="match status" value="1"/>
</dbReference>
<sequence length="589" mass="64173">MADALLADLESTTSHISKRPVFLSEETPYSYPTGNHTYQEIAVPPPVPPPPSSEALNGTILDPLEQWQPSGSRFIHQQPQSSSPVYGSSAKTSSASNPQDSVGSPCSRVGEEEHVYSFPNKQKSAEPSPTVMSTSLGSNLSELDRLLLELNAVQHNPPGFPADEANSSPPLPGALSSHCGVPETNSPLGGKAGPLTKEKPKRNGGRGLEDVRPSVESLLDELESSVPSPVPAITVNQGEMSSPQRVTSTQQQTRISASSATRELDELMASLSDFKIQGLEQRADGERCWAAGWPRDSGRSSPGGQDEGGFMAQGKTGSSSPPGGPPKPGSQLDSMLGSLQSDLNKLGVATVAKGVCGACKKPIAGQVVTAMGKTWHPEHFVCTHCQEEIGSRNFFERDGQPYCEKDYHNLFSPRCYYCNGPILDKVVTALDRTWHPEHFFCAQCGAFFGPEGFHEKDGKAYCRKDYFDMFAPKCGGCARAILENYISALNTLWHPECFVCRECFTPFVNGSFFEHDGQPYCEVHYHERRGSLCSGCQKPITGRCITAMAKKFHPEHFVCAFCLKQLNKGTFKEQNDKPYCQNCFLKLFC</sequence>
<evidence type="ECO:0000256" key="8">
    <source>
        <dbReference type="ARBA" id="ARBA00022737"/>
    </source>
</evidence>
<evidence type="ECO:0000256" key="14">
    <source>
        <dbReference type="ARBA" id="ARBA00023808"/>
    </source>
</evidence>
<dbReference type="InterPro" id="IPR001781">
    <property type="entry name" value="Znf_LIM"/>
</dbReference>
<feature type="compositionally biased region" description="Pro residues" evidence="16">
    <location>
        <begin position="43"/>
        <end position="52"/>
    </location>
</feature>
<evidence type="ECO:0000256" key="7">
    <source>
        <dbReference type="ARBA" id="ARBA00022723"/>
    </source>
</evidence>
<reference evidence="18" key="1">
    <citation type="submission" date="2025-08" db="UniProtKB">
        <authorList>
            <consortium name="Ensembl"/>
        </authorList>
    </citation>
    <scope>IDENTIFICATION</scope>
</reference>
<dbReference type="FunFam" id="2.10.110.10:FF:000012">
    <property type="entry name" value="Paxillin isoform 1"/>
    <property type="match status" value="1"/>
</dbReference>
<dbReference type="Pfam" id="PF00412">
    <property type="entry name" value="LIM"/>
    <property type="match status" value="4"/>
</dbReference>
<feature type="region of interest" description="Disordered" evidence="16">
    <location>
        <begin position="1"/>
        <end position="136"/>
    </location>
</feature>
<evidence type="ECO:0000259" key="17">
    <source>
        <dbReference type="PROSITE" id="PS50023"/>
    </source>
</evidence>
<dbReference type="PRINTS" id="PR00832">
    <property type="entry name" value="PAXILLIN"/>
</dbReference>
<dbReference type="SUPFAM" id="SSF57716">
    <property type="entry name" value="Glucocorticoid receptor-like (DNA-binding domain)"/>
    <property type="match status" value="5"/>
</dbReference>
<feature type="compositionally biased region" description="Polar residues" evidence="16">
    <location>
        <begin position="119"/>
        <end position="135"/>
    </location>
</feature>
<keyword evidence="5" id="KW-0963">Cytoplasm</keyword>
<evidence type="ECO:0000256" key="6">
    <source>
        <dbReference type="ARBA" id="ARBA00022553"/>
    </source>
</evidence>
<evidence type="ECO:0000256" key="2">
    <source>
        <dbReference type="ARBA" id="ARBA00004246"/>
    </source>
</evidence>
<feature type="domain" description="LIM zinc-binding" evidence="17">
    <location>
        <begin position="354"/>
        <end position="413"/>
    </location>
</feature>
<dbReference type="SMART" id="SM00132">
    <property type="entry name" value="LIM"/>
    <property type="match status" value="4"/>
</dbReference>
<evidence type="ECO:0000256" key="1">
    <source>
        <dbReference type="ARBA" id="ARBA00004245"/>
    </source>
</evidence>
<dbReference type="Proteomes" id="UP000694416">
    <property type="component" value="Unplaced"/>
</dbReference>
<dbReference type="PANTHER" id="PTHR24216">
    <property type="entry name" value="PAXILLIN-RELATED"/>
    <property type="match status" value="1"/>
</dbReference>
<keyword evidence="19" id="KW-1185">Reference proteome</keyword>
<dbReference type="InterPro" id="IPR047075">
    <property type="entry name" value="Paxillin_TGFB1I1_LIM_dom1"/>
</dbReference>
<feature type="domain" description="LIM zinc-binding" evidence="17">
    <location>
        <begin position="532"/>
        <end position="589"/>
    </location>
</feature>
<dbReference type="PANTHER" id="PTHR24216:SF11">
    <property type="entry name" value="PAXILLIN"/>
    <property type="match status" value="1"/>
</dbReference>
<evidence type="ECO:0000256" key="12">
    <source>
        <dbReference type="ARBA" id="ARBA00023038"/>
    </source>
</evidence>
<dbReference type="GO" id="GO:0005925">
    <property type="term" value="C:focal adhesion"/>
    <property type="evidence" value="ECO:0007669"/>
    <property type="project" value="UniProtKB-SubCell"/>
</dbReference>
<feature type="region of interest" description="Disordered" evidence="16">
    <location>
        <begin position="235"/>
        <end position="258"/>
    </location>
</feature>
<dbReference type="InterPro" id="IPR001904">
    <property type="entry name" value="Paxillin_Lim_dom4"/>
</dbReference>
<dbReference type="InterPro" id="IPR047072">
    <property type="entry name" value="Paxillin_Lim_dom2"/>
</dbReference>
<comment type="subcellular location">
    <subcellularLocation>
        <location evidence="2">Cell junction</location>
        <location evidence="2">Focal adhesion</location>
    </subcellularLocation>
    <subcellularLocation>
        <location evidence="3">Cytoplasm</location>
        <location evidence="3">Cell cortex</location>
    </subcellularLocation>
    <subcellularLocation>
        <location evidence="1">Cytoplasm</location>
        <location evidence="1">Cytoskeleton</location>
    </subcellularLocation>
</comment>
<evidence type="ECO:0000313" key="19">
    <source>
        <dbReference type="Proteomes" id="UP000694416"/>
    </source>
</evidence>
<keyword evidence="11" id="KW-0965">Cell junction</keyword>
<dbReference type="GO" id="GO:0043542">
    <property type="term" value="P:endothelial cell migration"/>
    <property type="evidence" value="ECO:0007669"/>
    <property type="project" value="TreeGrafter"/>
</dbReference>
<evidence type="ECO:0000256" key="16">
    <source>
        <dbReference type="SAM" id="MobiDB-lite"/>
    </source>
</evidence>
<evidence type="ECO:0000256" key="11">
    <source>
        <dbReference type="ARBA" id="ARBA00022949"/>
    </source>
</evidence>
<dbReference type="CDD" id="cd09336">
    <property type="entry name" value="LIM1_Paxillin_like"/>
    <property type="match status" value="1"/>
</dbReference>
<keyword evidence="9 15" id="KW-0862">Zinc</keyword>
<name>A0A8C9GEQ8_9PRIM</name>
<organism evidence="18 19">
    <name type="scientific">Piliocolobus tephrosceles</name>
    <name type="common">Ugandan red Colobus</name>
    <dbReference type="NCBI Taxonomy" id="591936"/>
    <lineage>
        <taxon>Eukaryota</taxon>
        <taxon>Metazoa</taxon>
        <taxon>Chordata</taxon>
        <taxon>Craniata</taxon>
        <taxon>Vertebrata</taxon>
        <taxon>Euteleostomi</taxon>
        <taxon>Mammalia</taxon>
        <taxon>Eutheria</taxon>
        <taxon>Euarchontoglires</taxon>
        <taxon>Primates</taxon>
        <taxon>Haplorrhini</taxon>
        <taxon>Catarrhini</taxon>
        <taxon>Cercopithecidae</taxon>
        <taxon>Colobinae</taxon>
        <taxon>Piliocolobus</taxon>
    </lineage>
</organism>
<dbReference type="GO" id="GO:0034446">
    <property type="term" value="P:substrate adhesion-dependent cell spreading"/>
    <property type="evidence" value="ECO:0007669"/>
    <property type="project" value="TreeGrafter"/>
</dbReference>
<evidence type="ECO:0000313" key="18">
    <source>
        <dbReference type="Ensembl" id="ENSPTEP00000001067.1"/>
    </source>
</evidence>
<keyword evidence="7 15" id="KW-0479">Metal-binding</keyword>
<evidence type="ECO:0000256" key="10">
    <source>
        <dbReference type="ARBA" id="ARBA00022889"/>
    </source>
</evidence>
<dbReference type="FunFam" id="2.10.110.10:FF:000018">
    <property type="entry name" value="Paxillin isoform 1"/>
    <property type="match status" value="1"/>
</dbReference>
<dbReference type="Gene3D" id="2.10.110.10">
    <property type="entry name" value="Cysteine Rich Protein"/>
    <property type="match status" value="4"/>
</dbReference>
<gene>
    <name evidence="18" type="primary">LOC111537633</name>
</gene>
<dbReference type="AlphaFoldDB" id="A0A8C9GEQ8"/>
<dbReference type="Pfam" id="PF03535">
    <property type="entry name" value="Paxillin"/>
    <property type="match status" value="1"/>
</dbReference>
<dbReference type="GO" id="GO:0005856">
    <property type="term" value="C:cytoskeleton"/>
    <property type="evidence" value="ECO:0007669"/>
    <property type="project" value="UniProtKB-SubCell"/>
</dbReference>
<reference evidence="18" key="2">
    <citation type="submission" date="2025-09" db="UniProtKB">
        <authorList>
            <consortium name="Ensembl"/>
        </authorList>
    </citation>
    <scope>IDENTIFICATION</scope>
</reference>
<feature type="domain" description="LIM zinc-binding" evidence="17">
    <location>
        <begin position="472"/>
        <end position="531"/>
    </location>
</feature>
<dbReference type="GO" id="GO:0005938">
    <property type="term" value="C:cell cortex"/>
    <property type="evidence" value="ECO:0007669"/>
    <property type="project" value="UniProtKB-SubCell"/>
</dbReference>
<dbReference type="GO" id="GO:0007179">
    <property type="term" value="P:transforming growth factor beta receptor signaling pathway"/>
    <property type="evidence" value="ECO:0007669"/>
    <property type="project" value="TreeGrafter"/>
</dbReference>